<evidence type="ECO:0000256" key="1">
    <source>
        <dbReference type="ARBA" id="ARBA00004123"/>
    </source>
</evidence>
<dbReference type="InterPro" id="IPR044570">
    <property type="entry name" value="Set1-like"/>
</dbReference>
<dbReference type="PROSITE" id="PS50280">
    <property type="entry name" value="SET"/>
    <property type="match status" value="1"/>
</dbReference>
<dbReference type="InterPro" id="IPR003616">
    <property type="entry name" value="Post-SET_dom"/>
</dbReference>
<feature type="domain" description="Post-SET" evidence="17">
    <location>
        <begin position="1471"/>
        <end position="1487"/>
    </location>
</feature>
<evidence type="ECO:0000256" key="3">
    <source>
        <dbReference type="ARBA" id="ARBA00022603"/>
    </source>
</evidence>
<feature type="compositionally biased region" description="Polar residues" evidence="15">
    <location>
        <begin position="1063"/>
        <end position="1078"/>
    </location>
</feature>
<dbReference type="SUPFAM" id="SSF54928">
    <property type="entry name" value="RNA-binding domain, RBD"/>
    <property type="match status" value="1"/>
</dbReference>
<dbReference type="SMART" id="SM01291">
    <property type="entry name" value="N-SET"/>
    <property type="match status" value="1"/>
</dbReference>
<dbReference type="CDD" id="cd19169">
    <property type="entry name" value="SET_SETD1"/>
    <property type="match status" value="1"/>
</dbReference>
<feature type="region of interest" description="Disordered" evidence="15">
    <location>
        <begin position="927"/>
        <end position="1032"/>
    </location>
</feature>
<dbReference type="PANTHER" id="PTHR45814">
    <property type="entry name" value="HISTONE-LYSINE N-METHYLTRANSFERASE SETD1"/>
    <property type="match status" value="1"/>
</dbReference>
<dbReference type="InterPro" id="IPR035979">
    <property type="entry name" value="RBD_domain_sf"/>
</dbReference>
<dbReference type="Gene3D" id="2.170.270.10">
    <property type="entry name" value="SET domain"/>
    <property type="match status" value="1"/>
</dbReference>
<organism evidence="18 19">
    <name type="scientific">Haemonchus contortus</name>
    <name type="common">Barber pole worm</name>
    <dbReference type="NCBI Taxonomy" id="6289"/>
    <lineage>
        <taxon>Eukaryota</taxon>
        <taxon>Metazoa</taxon>
        <taxon>Ecdysozoa</taxon>
        <taxon>Nematoda</taxon>
        <taxon>Chromadorea</taxon>
        <taxon>Rhabditida</taxon>
        <taxon>Rhabditina</taxon>
        <taxon>Rhabditomorpha</taxon>
        <taxon>Strongyloidea</taxon>
        <taxon>Trichostrongylidae</taxon>
        <taxon>Haemonchus</taxon>
    </lineage>
</organism>
<comment type="subcellular location">
    <subcellularLocation>
        <location evidence="1">Nucleus</location>
    </subcellularLocation>
</comment>
<evidence type="ECO:0000256" key="6">
    <source>
        <dbReference type="ARBA" id="ARBA00022853"/>
    </source>
</evidence>
<evidence type="ECO:0000256" key="10">
    <source>
        <dbReference type="ARBA" id="ARBA00023242"/>
    </source>
</evidence>
<evidence type="ECO:0000256" key="13">
    <source>
        <dbReference type="ARBA" id="ARBA00049129"/>
    </source>
</evidence>
<sequence length="1487" mass="165568">MADAGNSKAAPIHRKPDGSCQPRSHHTHGYQHAPRNYKTLYDKELGAKETIRRYNGFIPGHPKYDVKLPLTDPRNHYIPYRAIPQADLDVPSFTIDRNTVFYPKVEVTLFKLNDNVNKTFLQQLAAKIAPPVDLEVFYHPVTKKHMGMAMIVFTTFAEAHKFVLEYNGKSIMGGQVICCHDPYFTLLSQRYEDTTGEEMRIPAHLRGLEETILNTRRSQLASKSDGSITHQLFTEMNCATAQQTHTATPGPHIMECAMDEHMETKSSSVPTARLASFHTEKPIETCTLDPDISLRKGYSTPRPRTPQLVPPLPRSLAATPLDGPPPTAIVTHTSSNTLPPCHVGFSSPNLCSGTGASISPTPPFVPGFVGIAYPPPPPYSALPHCGSTAFPQNYQHFSVAASFPNSTVTNDEMATTSQAPLPPPELKGTYGKRDNKSRQSRKKKKKKRRHSSDSSSSGSSSSSSLNVGEYLRVEKKEMSTKYISREREGLEKTIVEEIKTVTKKKKYRVSEPKRSDAKGSGLQMVSSDESVENCNVAEIDGGKNKKIATPGKSGEKEKKFEVHRWSSSSTESDGEQLHRKDKPTERSSSSHQDYISHPPAPLIIPPPPPPSVFTSPSYVTTQSQPHVGNGPSKACLPHLENKPIPFPSGPVTLLPTHLPPPSFPIVHMNHPIVAPPPFNPRLPPPGFPVRQAHSYPKRELPKVALRFVEDSPSRPTSSCAPLQQTLADRVASIFGSDAPLGSSNSVQEGCATPQRAASTNLACDDVDDMDVDIGSSVSPVPGASTYQSPVETMHSKAKRRKRERTGRNRSSNKDKKRFMRNVGTVREATEKVIGEEIVDVITKDFYKRIEGVSFEILEEVLAEIRHELEEQKRNEAQEALRAQAKIVTQDKPSDVSQLCSPLAASLNATPEKLGTFPFTINMPKLPSFRRKVRPPSPESESSRSPVNRRRNVKSNVSSGSNGSDAVQQSSSSSEETESSDEVVLRRKRRGLRSRLTDTAESGPGSLSEATSCETGPCRSNSPRSISALKNRDSPICSTAVSTASNIASSSESSPPSDNEDQDVSTATEEPCTLTPQSSVKEIKTIEEEIPFWKKILSDKSTEWSPVLPQPLYHVHLTEHCYFKLPEDGEKMEKSESSGEQKPQSAVARRGRLNRHDRELLGLFSTADALPKPKPRISYPPWSLEDKLKRIHQWDCCFDPEDQEYLKQAFLMMQPSSENGVTTPWAKPIRFSFTSWSDKPRLLDEPVKKGRLDQYFADSELDGILPIVGGCARTRGYFKMSMKEKRSLIRRPEDEQRDKTLLNDRDEAAVRHNLVLTKESRSMHRRLLTTMGDANMDFFKVNQLKYRKKMIKFARSRIHGWGLYAMEAIAPDDMIVEYVGQKVRNTVADVREKAYERRGIGSSYLFRIDDTTVIDATRMGNFARFINHSCQPNCYAKVVTVDGDKRIVIYSKTLINKGDEITYDYKFPIEEDKVDCLCGAPNCRGTLN</sequence>
<dbReference type="SMART" id="SM00508">
    <property type="entry name" value="PostSET"/>
    <property type="match status" value="1"/>
</dbReference>
<feature type="compositionally biased region" description="Low complexity" evidence="15">
    <location>
        <begin position="953"/>
        <end position="973"/>
    </location>
</feature>
<feature type="compositionally biased region" description="Low complexity" evidence="15">
    <location>
        <begin position="453"/>
        <end position="464"/>
    </location>
</feature>
<feature type="region of interest" description="Disordered" evidence="15">
    <location>
        <begin position="542"/>
        <end position="629"/>
    </location>
</feature>
<feature type="compositionally biased region" description="Low complexity" evidence="15">
    <location>
        <begin position="1045"/>
        <end position="1056"/>
    </location>
</feature>
<dbReference type="SMART" id="SM00360">
    <property type="entry name" value="RRM"/>
    <property type="match status" value="1"/>
</dbReference>
<name>A0A7I4YEQ0_HAECO</name>
<dbReference type="GO" id="GO:0140999">
    <property type="term" value="F:histone H3K4 trimethyltransferase activity"/>
    <property type="evidence" value="ECO:0007669"/>
    <property type="project" value="UniProtKB-EC"/>
</dbReference>
<dbReference type="InterPro" id="IPR037841">
    <property type="entry name" value="SET_SETD1A/B"/>
</dbReference>
<dbReference type="SMART" id="SM00317">
    <property type="entry name" value="SET"/>
    <property type="match status" value="1"/>
</dbReference>
<evidence type="ECO:0000313" key="18">
    <source>
        <dbReference type="Proteomes" id="UP000025227"/>
    </source>
</evidence>
<feature type="region of interest" description="Disordered" evidence="15">
    <location>
        <begin position="1128"/>
        <end position="1151"/>
    </location>
</feature>
<keyword evidence="9" id="KW-0804">Transcription</keyword>
<evidence type="ECO:0000256" key="7">
    <source>
        <dbReference type="ARBA" id="ARBA00022884"/>
    </source>
</evidence>
<comment type="catalytic activity">
    <reaction evidence="13">
        <text>N(6),N(6)-dimethyl-L-lysyl(4)-[histone H3] + S-adenosyl-L-methionine = N(6),N(6),N(6)-trimethyl-L-lysyl(4)-[histone H3] + S-adenosyl-L-homocysteine + H(+)</text>
        <dbReference type="Rhea" id="RHEA:60272"/>
        <dbReference type="Rhea" id="RHEA-COMP:15537"/>
        <dbReference type="Rhea" id="RHEA-COMP:15540"/>
        <dbReference type="ChEBI" id="CHEBI:15378"/>
        <dbReference type="ChEBI" id="CHEBI:57856"/>
        <dbReference type="ChEBI" id="CHEBI:59789"/>
        <dbReference type="ChEBI" id="CHEBI:61961"/>
        <dbReference type="ChEBI" id="CHEBI:61976"/>
    </reaction>
</comment>
<keyword evidence="18" id="KW-1185">Reference proteome</keyword>
<dbReference type="PANTHER" id="PTHR45814:SF2">
    <property type="entry name" value="HISTONE-LYSINE N-METHYLTRANSFERASE SETD1"/>
    <property type="match status" value="1"/>
</dbReference>
<keyword evidence="6" id="KW-0156">Chromatin regulator</keyword>
<evidence type="ECO:0000259" key="17">
    <source>
        <dbReference type="PROSITE" id="PS50868"/>
    </source>
</evidence>
<dbReference type="InterPro" id="IPR000504">
    <property type="entry name" value="RRM_dom"/>
</dbReference>
<feature type="compositionally biased region" description="Polar residues" evidence="15">
    <location>
        <begin position="1007"/>
        <end position="1024"/>
    </location>
</feature>
<evidence type="ECO:0000313" key="19">
    <source>
        <dbReference type="WBParaSite" id="HCON_00080300-00001"/>
    </source>
</evidence>
<evidence type="ECO:0000256" key="15">
    <source>
        <dbReference type="SAM" id="MobiDB-lite"/>
    </source>
</evidence>
<dbReference type="FunFam" id="2.170.270.10:FF:000010">
    <property type="entry name" value="Histone-lysine N-methyltransferase"/>
    <property type="match status" value="1"/>
</dbReference>
<feature type="compositionally biased region" description="Polar residues" evidence="15">
    <location>
        <begin position="410"/>
        <end position="419"/>
    </location>
</feature>
<dbReference type="InterPro" id="IPR001214">
    <property type="entry name" value="SET_dom"/>
</dbReference>
<feature type="compositionally biased region" description="Basic residues" evidence="15">
    <location>
        <begin position="795"/>
        <end position="804"/>
    </location>
</feature>
<comment type="catalytic activity">
    <reaction evidence="11">
        <text>L-lysyl(4)-[histone H3] + 3 S-adenosyl-L-methionine = N(6),N(6),N(6)-trimethyl-L-lysyl(4)-[histone H3] + 3 S-adenosyl-L-homocysteine + 3 H(+)</text>
        <dbReference type="Rhea" id="RHEA:60260"/>
        <dbReference type="Rhea" id="RHEA-COMP:15537"/>
        <dbReference type="Rhea" id="RHEA-COMP:15547"/>
        <dbReference type="ChEBI" id="CHEBI:15378"/>
        <dbReference type="ChEBI" id="CHEBI:29969"/>
        <dbReference type="ChEBI" id="CHEBI:57856"/>
        <dbReference type="ChEBI" id="CHEBI:59789"/>
        <dbReference type="ChEBI" id="CHEBI:61961"/>
        <dbReference type="EC" id="2.1.1.354"/>
    </reaction>
</comment>
<dbReference type="PROSITE" id="PS50868">
    <property type="entry name" value="POST_SET"/>
    <property type="match status" value="1"/>
</dbReference>
<keyword evidence="10" id="KW-0539">Nucleus</keyword>
<protein>
    <recommendedName>
        <fullName evidence="2">[histone H3]-lysine(4) N-trimethyltransferase</fullName>
        <ecNumber evidence="2">2.1.1.354</ecNumber>
    </recommendedName>
</protein>
<dbReference type="Proteomes" id="UP000025227">
    <property type="component" value="Unplaced"/>
</dbReference>
<evidence type="ECO:0000256" key="4">
    <source>
        <dbReference type="ARBA" id="ARBA00022679"/>
    </source>
</evidence>
<feature type="compositionally biased region" description="Basic and acidic residues" evidence="15">
    <location>
        <begin position="553"/>
        <end position="564"/>
    </location>
</feature>
<reference evidence="19" key="1">
    <citation type="submission" date="2020-12" db="UniProtKB">
        <authorList>
            <consortium name="WormBaseParasite"/>
        </authorList>
    </citation>
    <scope>IDENTIFICATION</scope>
    <source>
        <strain evidence="19">MHco3</strain>
    </source>
</reference>
<dbReference type="OrthoDB" id="308383at2759"/>
<feature type="region of interest" description="Disordered" evidence="15">
    <location>
        <begin position="410"/>
        <end position="466"/>
    </location>
</feature>
<evidence type="ECO:0000256" key="14">
    <source>
        <dbReference type="SAM" id="Coils"/>
    </source>
</evidence>
<evidence type="ECO:0000259" key="16">
    <source>
        <dbReference type="PROSITE" id="PS50280"/>
    </source>
</evidence>
<keyword evidence="8" id="KW-0805">Transcription regulation</keyword>
<evidence type="ECO:0000256" key="5">
    <source>
        <dbReference type="ARBA" id="ARBA00022691"/>
    </source>
</evidence>
<dbReference type="GO" id="GO:0048188">
    <property type="term" value="C:Set1C/COMPASS complex"/>
    <property type="evidence" value="ECO:0007669"/>
    <property type="project" value="InterPro"/>
</dbReference>
<dbReference type="GO" id="GO:0003723">
    <property type="term" value="F:RNA binding"/>
    <property type="evidence" value="ECO:0007669"/>
    <property type="project" value="UniProtKB-KW"/>
</dbReference>
<keyword evidence="3" id="KW-0489">Methyltransferase</keyword>
<keyword evidence="14" id="KW-0175">Coiled coil</keyword>
<dbReference type="InterPro" id="IPR012677">
    <property type="entry name" value="Nucleotide-bd_a/b_plait_sf"/>
</dbReference>
<dbReference type="GO" id="GO:0032259">
    <property type="term" value="P:methylation"/>
    <property type="evidence" value="ECO:0007669"/>
    <property type="project" value="UniProtKB-KW"/>
</dbReference>
<dbReference type="Pfam" id="PF00076">
    <property type="entry name" value="RRM_1"/>
    <property type="match status" value="1"/>
</dbReference>
<feature type="compositionally biased region" description="Basic residues" evidence="15">
    <location>
        <begin position="438"/>
        <end position="450"/>
    </location>
</feature>
<feature type="domain" description="SET" evidence="16">
    <location>
        <begin position="1348"/>
        <end position="1465"/>
    </location>
</feature>
<comment type="catalytic activity">
    <reaction evidence="12">
        <text>N(6)-methyl-L-lysyl(4)-[histone H3] + S-adenosyl-L-methionine = N(6),N(6)-dimethyl-L-lysyl(4)-[histone H3] + S-adenosyl-L-homocysteine + H(+)</text>
        <dbReference type="Rhea" id="RHEA:60268"/>
        <dbReference type="Rhea" id="RHEA-COMP:15540"/>
        <dbReference type="Rhea" id="RHEA-COMP:15543"/>
        <dbReference type="ChEBI" id="CHEBI:15378"/>
        <dbReference type="ChEBI" id="CHEBI:57856"/>
        <dbReference type="ChEBI" id="CHEBI:59789"/>
        <dbReference type="ChEBI" id="CHEBI:61929"/>
        <dbReference type="ChEBI" id="CHEBI:61976"/>
    </reaction>
</comment>
<evidence type="ECO:0000256" key="9">
    <source>
        <dbReference type="ARBA" id="ARBA00023163"/>
    </source>
</evidence>
<accession>A0A7I4YEQ0</accession>
<dbReference type="EC" id="2.1.1.354" evidence="2"/>
<feature type="region of interest" description="Disordered" evidence="15">
    <location>
        <begin position="778"/>
        <end position="816"/>
    </location>
</feature>
<proteinExistence type="predicted"/>
<dbReference type="InterPro" id="IPR024657">
    <property type="entry name" value="COMPASS_Set1_N-SET"/>
</dbReference>
<evidence type="ECO:0000256" key="2">
    <source>
        <dbReference type="ARBA" id="ARBA00012182"/>
    </source>
</evidence>
<dbReference type="WBParaSite" id="HCON_00080300-00001">
    <property type="protein sequence ID" value="HCON_00080300-00001"/>
    <property type="gene ID" value="HCON_00080300"/>
</dbReference>
<feature type="compositionally biased region" description="Pro residues" evidence="15">
    <location>
        <begin position="598"/>
        <end position="611"/>
    </location>
</feature>
<evidence type="ECO:0000256" key="12">
    <source>
        <dbReference type="ARBA" id="ARBA00047583"/>
    </source>
</evidence>
<dbReference type="SUPFAM" id="SSF82199">
    <property type="entry name" value="SET domain"/>
    <property type="match status" value="1"/>
</dbReference>
<feature type="region of interest" description="Disordered" evidence="15">
    <location>
        <begin position="1045"/>
        <end position="1078"/>
    </location>
</feature>
<dbReference type="InterPro" id="IPR046341">
    <property type="entry name" value="SET_dom_sf"/>
</dbReference>
<keyword evidence="5" id="KW-0949">S-adenosyl-L-methionine</keyword>
<feature type="compositionally biased region" description="Basic and acidic residues" evidence="15">
    <location>
        <begin position="1128"/>
        <end position="1138"/>
    </location>
</feature>
<evidence type="ECO:0000256" key="8">
    <source>
        <dbReference type="ARBA" id="ARBA00023015"/>
    </source>
</evidence>
<feature type="region of interest" description="Disordered" evidence="15">
    <location>
        <begin position="1"/>
        <end position="35"/>
    </location>
</feature>
<feature type="compositionally biased region" description="Basic and acidic residues" evidence="15">
    <location>
        <begin position="508"/>
        <end position="517"/>
    </location>
</feature>
<feature type="coiled-coil region" evidence="14">
    <location>
        <begin position="854"/>
        <end position="885"/>
    </location>
</feature>
<dbReference type="Gene3D" id="3.30.70.330">
    <property type="match status" value="1"/>
</dbReference>
<feature type="compositionally biased region" description="Basic and acidic residues" evidence="15">
    <location>
        <begin position="575"/>
        <end position="585"/>
    </location>
</feature>
<dbReference type="Pfam" id="PF00856">
    <property type="entry name" value="SET"/>
    <property type="match status" value="1"/>
</dbReference>
<keyword evidence="4" id="KW-0808">Transferase</keyword>
<keyword evidence="7" id="KW-0694">RNA-binding</keyword>
<evidence type="ECO:0000256" key="11">
    <source>
        <dbReference type="ARBA" id="ARBA00047571"/>
    </source>
</evidence>
<feature type="region of interest" description="Disordered" evidence="15">
    <location>
        <begin position="502"/>
        <end position="530"/>
    </location>
</feature>